<evidence type="ECO:0000313" key="2">
    <source>
        <dbReference type="EMBL" id="CAJ1410733.1"/>
    </source>
</evidence>
<dbReference type="EMBL" id="CAUJNA010003838">
    <property type="protein sequence ID" value="CAJ1410733.1"/>
    <property type="molecule type" value="Genomic_DNA"/>
</dbReference>
<keyword evidence="3" id="KW-1185">Reference proteome</keyword>
<evidence type="ECO:0000313" key="3">
    <source>
        <dbReference type="Proteomes" id="UP001178507"/>
    </source>
</evidence>
<accession>A0AA36JQV9</accession>
<dbReference type="AlphaFoldDB" id="A0AA36JQV9"/>
<evidence type="ECO:0000256" key="1">
    <source>
        <dbReference type="SAM" id="Coils"/>
    </source>
</evidence>
<organism evidence="2 3">
    <name type="scientific">Effrenium voratum</name>
    <dbReference type="NCBI Taxonomy" id="2562239"/>
    <lineage>
        <taxon>Eukaryota</taxon>
        <taxon>Sar</taxon>
        <taxon>Alveolata</taxon>
        <taxon>Dinophyceae</taxon>
        <taxon>Suessiales</taxon>
        <taxon>Symbiodiniaceae</taxon>
        <taxon>Effrenium</taxon>
    </lineage>
</organism>
<proteinExistence type="predicted"/>
<feature type="non-terminal residue" evidence="2">
    <location>
        <position position="1"/>
    </location>
</feature>
<dbReference type="Proteomes" id="UP001178507">
    <property type="component" value="Unassembled WGS sequence"/>
</dbReference>
<keyword evidence="1" id="KW-0175">Coiled coil</keyword>
<gene>
    <name evidence="2" type="ORF">EVOR1521_LOCUS31499</name>
</gene>
<sequence length="136" mass="15587">MSRHDQGHWSWSGNKYRSAETELLSENSQLKVQAAQLQDTVQHLKETNAKDAQTSQARRQEYSAKIALMTAKLQDTDGKLDLSTELARERKAQIADLQRQNKDLEKKLKDAQQRAARAELQIVGMEEPKRRSKKAK</sequence>
<protein>
    <submittedName>
        <fullName evidence="2">Uncharacterized protein</fullName>
    </submittedName>
</protein>
<name>A0AA36JQV9_9DINO</name>
<reference evidence="2" key="1">
    <citation type="submission" date="2023-08" db="EMBL/GenBank/DDBJ databases">
        <authorList>
            <person name="Chen Y."/>
            <person name="Shah S."/>
            <person name="Dougan E. K."/>
            <person name="Thang M."/>
            <person name="Chan C."/>
        </authorList>
    </citation>
    <scope>NUCLEOTIDE SEQUENCE</scope>
</reference>
<comment type="caution">
    <text evidence="2">The sequence shown here is derived from an EMBL/GenBank/DDBJ whole genome shotgun (WGS) entry which is preliminary data.</text>
</comment>
<feature type="coiled-coil region" evidence="1">
    <location>
        <begin position="87"/>
        <end position="121"/>
    </location>
</feature>